<dbReference type="PROSITE" id="PS50939">
    <property type="entry name" value="CYTOCHROME_B561"/>
    <property type="match status" value="1"/>
</dbReference>
<comment type="caution">
    <text evidence="10">The sequence shown here is derived from an EMBL/GenBank/DDBJ whole genome shotgun (WGS) entry which is preliminary data.</text>
</comment>
<proteinExistence type="predicted"/>
<evidence type="ECO:0000256" key="3">
    <source>
        <dbReference type="ARBA" id="ARBA00022692"/>
    </source>
</evidence>
<dbReference type="EMBL" id="BABT02000153">
    <property type="protein sequence ID" value="GAA98578.1"/>
    <property type="molecule type" value="Genomic_DNA"/>
</dbReference>
<gene>
    <name evidence="10" type="primary">Mo05265</name>
    <name evidence="10" type="ORF">E5Q_05265</name>
</gene>
<feature type="region of interest" description="Disordered" evidence="7">
    <location>
        <begin position="202"/>
        <end position="235"/>
    </location>
</feature>
<feature type="transmembrane region" description="Helical" evidence="8">
    <location>
        <begin position="160"/>
        <end position="180"/>
    </location>
</feature>
<dbReference type="CDD" id="cd08760">
    <property type="entry name" value="Cyt_b561_FRRS1_like"/>
    <property type="match status" value="1"/>
</dbReference>
<sequence>MSIASLRENGQGAGQDATYGRLVLVHAIFAVIAYVFLIPAGVAVSRFGRRTLGTSWIKGHVAFNGTAALVFAVISFALGVKAVGKIGEVKDVHHKIGVTIFVWLWVQVILGIVFAVMHRTGQRPSTRPWYDYIHMVSGYLLIGLAWAQLWQALTYYGSPVVDYVLLAIAQGLIVIAWIAAEISVKGKSEFISLAGDNGIDSKMEKNNNMEQVAPSTGNYSTISSDTPPKNHLTSQ</sequence>
<dbReference type="InterPro" id="IPR006593">
    <property type="entry name" value="Cyt_b561/ferric_Rdtase_TM"/>
</dbReference>
<dbReference type="PANTHER" id="PTHR47797">
    <property type="entry name" value="DEHYDROGENASE, PUTATIVE (AFU_ORTHOLOGUE AFUA_8G05805)-RELATED"/>
    <property type="match status" value="1"/>
</dbReference>
<evidence type="ECO:0000256" key="2">
    <source>
        <dbReference type="ARBA" id="ARBA00022448"/>
    </source>
</evidence>
<feature type="domain" description="Cytochrome b561" evidence="9">
    <location>
        <begin position="1"/>
        <end position="186"/>
    </location>
</feature>
<evidence type="ECO:0000313" key="10">
    <source>
        <dbReference type="EMBL" id="GAA98578.1"/>
    </source>
</evidence>
<keyword evidence="2" id="KW-0813">Transport</keyword>
<dbReference type="OrthoDB" id="3237926at2759"/>
<comment type="subcellular location">
    <subcellularLocation>
        <location evidence="1">Membrane</location>
    </subcellularLocation>
</comment>
<dbReference type="HOGENOM" id="CLU_1180490_0_0_1"/>
<keyword evidence="11" id="KW-1185">Reference proteome</keyword>
<dbReference type="InParanoid" id="G7E6W8"/>
<dbReference type="PANTHER" id="PTHR47797:SF3">
    <property type="entry name" value="CYTOCHROME B561 DOMAIN-CONTAINING PROTEIN"/>
    <property type="match status" value="1"/>
</dbReference>
<name>G7E6W8_MIXOS</name>
<feature type="transmembrane region" description="Helical" evidence="8">
    <location>
        <begin position="129"/>
        <end position="148"/>
    </location>
</feature>
<reference evidence="10 11" key="2">
    <citation type="journal article" date="2012" name="Open Biol.">
        <title>Characteristics of nucleosomes and linker DNA regions on the genome of the basidiomycete Mixia osmundae revealed by mono- and dinucleosome mapping.</title>
        <authorList>
            <person name="Nishida H."/>
            <person name="Kondo S."/>
            <person name="Matsumoto T."/>
            <person name="Suzuki Y."/>
            <person name="Yoshikawa H."/>
            <person name="Taylor T.D."/>
            <person name="Sugiyama J."/>
        </authorList>
    </citation>
    <scope>NUCLEOTIDE SEQUENCE [LARGE SCALE GENOMIC DNA]</scope>
    <source>
        <strain evidence="11">CBS 9802 / IAM 14324 / JCM 22182 / KY 12970</strain>
    </source>
</reference>
<dbReference type="Pfam" id="PF03188">
    <property type="entry name" value="Cytochrom_B561"/>
    <property type="match status" value="1"/>
</dbReference>
<keyword evidence="3 8" id="KW-0812">Transmembrane</keyword>
<keyword evidence="4" id="KW-0249">Electron transport</keyword>
<dbReference type="Gene3D" id="1.20.120.1770">
    <property type="match status" value="1"/>
</dbReference>
<keyword evidence="5 8" id="KW-1133">Transmembrane helix</keyword>
<evidence type="ECO:0000256" key="5">
    <source>
        <dbReference type="ARBA" id="ARBA00022989"/>
    </source>
</evidence>
<dbReference type="GO" id="GO:0016020">
    <property type="term" value="C:membrane"/>
    <property type="evidence" value="ECO:0007669"/>
    <property type="project" value="UniProtKB-SubCell"/>
</dbReference>
<evidence type="ECO:0000256" key="7">
    <source>
        <dbReference type="SAM" id="MobiDB-lite"/>
    </source>
</evidence>
<protein>
    <recommendedName>
        <fullName evidence="9">Cytochrome b561 domain-containing protein</fullName>
    </recommendedName>
</protein>
<organism evidence="10 11">
    <name type="scientific">Mixia osmundae (strain CBS 9802 / IAM 14324 / JCM 22182 / KY 12970)</name>
    <dbReference type="NCBI Taxonomy" id="764103"/>
    <lineage>
        <taxon>Eukaryota</taxon>
        <taxon>Fungi</taxon>
        <taxon>Dikarya</taxon>
        <taxon>Basidiomycota</taxon>
        <taxon>Pucciniomycotina</taxon>
        <taxon>Mixiomycetes</taxon>
        <taxon>Mixiales</taxon>
        <taxon>Mixiaceae</taxon>
        <taxon>Mixia</taxon>
    </lineage>
</organism>
<dbReference type="STRING" id="764103.G7E6W8"/>
<feature type="transmembrane region" description="Helical" evidence="8">
    <location>
        <begin position="65"/>
        <end position="84"/>
    </location>
</feature>
<evidence type="ECO:0000313" key="11">
    <source>
        <dbReference type="Proteomes" id="UP000009131"/>
    </source>
</evidence>
<feature type="compositionally biased region" description="Polar residues" evidence="7">
    <location>
        <begin position="208"/>
        <end position="235"/>
    </location>
</feature>
<evidence type="ECO:0000259" key="9">
    <source>
        <dbReference type="PROSITE" id="PS50939"/>
    </source>
</evidence>
<dbReference type="Proteomes" id="UP000009131">
    <property type="component" value="Unassembled WGS sequence"/>
</dbReference>
<keyword evidence="6 8" id="KW-0472">Membrane</keyword>
<accession>G7E6W8</accession>
<feature type="transmembrane region" description="Helical" evidence="8">
    <location>
        <begin position="23"/>
        <end position="44"/>
    </location>
</feature>
<evidence type="ECO:0000256" key="8">
    <source>
        <dbReference type="SAM" id="Phobius"/>
    </source>
</evidence>
<reference evidence="10 11" key="1">
    <citation type="journal article" date="2011" name="J. Gen. Appl. Microbiol.">
        <title>Draft genome sequencing of the enigmatic basidiomycete Mixia osmundae.</title>
        <authorList>
            <person name="Nishida H."/>
            <person name="Nagatsuka Y."/>
            <person name="Sugiyama J."/>
        </authorList>
    </citation>
    <scope>NUCLEOTIDE SEQUENCE [LARGE SCALE GENOMIC DNA]</scope>
    <source>
        <strain evidence="11">CBS 9802 / IAM 14324 / JCM 22182 / KY 12970</strain>
    </source>
</reference>
<dbReference type="RefSeq" id="XP_014567608.1">
    <property type="nucleotide sequence ID" value="XM_014712122.1"/>
</dbReference>
<evidence type="ECO:0000256" key="6">
    <source>
        <dbReference type="ARBA" id="ARBA00023136"/>
    </source>
</evidence>
<feature type="transmembrane region" description="Helical" evidence="8">
    <location>
        <begin position="96"/>
        <end position="117"/>
    </location>
</feature>
<evidence type="ECO:0000256" key="1">
    <source>
        <dbReference type="ARBA" id="ARBA00004370"/>
    </source>
</evidence>
<evidence type="ECO:0000256" key="4">
    <source>
        <dbReference type="ARBA" id="ARBA00022982"/>
    </source>
</evidence>
<dbReference type="AlphaFoldDB" id="G7E6W8"/>
<dbReference type="SMART" id="SM00665">
    <property type="entry name" value="B561"/>
    <property type="match status" value="1"/>
</dbReference>